<dbReference type="InterPro" id="IPR006680">
    <property type="entry name" value="Amidohydro-rel"/>
</dbReference>
<comment type="caution">
    <text evidence="2">The sequence shown here is derived from an EMBL/GenBank/DDBJ whole genome shotgun (WGS) entry which is preliminary data.</text>
</comment>
<keyword evidence="3" id="KW-1185">Reference proteome</keyword>
<dbReference type="CDD" id="cd01299">
    <property type="entry name" value="Met_dep_hydrolase_A"/>
    <property type="match status" value="1"/>
</dbReference>
<proteinExistence type="predicted"/>
<dbReference type="InterPro" id="IPR051781">
    <property type="entry name" value="Metallo-dep_Hydrolase"/>
</dbReference>
<evidence type="ECO:0000313" key="2">
    <source>
        <dbReference type="EMBL" id="MBY8825005.1"/>
    </source>
</evidence>
<accession>A0ABS7PUH1</accession>
<organism evidence="2 3">
    <name type="scientific">Sphingomonas colocasiae</name>
    <dbReference type="NCBI Taxonomy" id="1848973"/>
    <lineage>
        <taxon>Bacteria</taxon>
        <taxon>Pseudomonadati</taxon>
        <taxon>Pseudomonadota</taxon>
        <taxon>Alphaproteobacteria</taxon>
        <taxon>Sphingomonadales</taxon>
        <taxon>Sphingomonadaceae</taxon>
        <taxon>Sphingomonas</taxon>
    </lineage>
</organism>
<dbReference type="PANTHER" id="PTHR43135">
    <property type="entry name" value="ALPHA-D-RIBOSE 1-METHYLPHOSPHONATE 5-TRIPHOSPHATE DIPHOSPHATASE"/>
    <property type="match status" value="1"/>
</dbReference>
<gene>
    <name evidence="2" type="ORF">K7G82_22065</name>
</gene>
<dbReference type="InterPro" id="IPR057744">
    <property type="entry name" value="OTAase-like"/>
</dbReference>
<dbReference type="Proteomes" id="UP000706039">
    <property type="component" value="Unassembled WGS sequence"/>
</dbReference>
<dbReference type="InterPro" id="IPR011059">
    <property type="entry name" value="Metal-dep_hydrolase_composite"/>
</dbReference>
<dbReference type="SUPFAM" id="SSF51556">
    <property type="entry name" value="Metallo-dependent hydrolases"/>
    <property type="match status" value="1"/>
</dbReference>
<feature type="domain" description="Amidohydrolase-related" evidence="1">
    <location>
        <begin position="52"/>
        <end position="401"/>
    </location>
</feature>
<dbReference type="Pfam" id="PF01979">
    <property type="entry name" value="Amidohydro_1"/>
    <property type="match status" value="1"/>
</dbReference>
<dbReference type="Gene3D" id="3.20.20.140">
    <property type="entry name" value="Metal-dependent hydrolases"/>
    <property type="match status" value="1"/>
</dbReference>
<dbReference type="Gene3D" id="2.30.40.10">
    <property type="entry name" value="Urease, subunit C, domain 1"/>
    <property type="match status" value="1"/>
</dbReference>
<evidence type="ECO:0000259" key="1">
    <source>
        <dbReference type="Pfam" id="PF01979"/>
    </source>
</evidence>
<reference evidence="2 3" key="1">
    <citation type="submission" date="2021-08" db="EMBL/GenBank/DDBJ databases">
        <authorList>
            <person name="Tuo L."/>
        </authorList>
    </citation>
    <scope>NUCLEOTIDE SEQUENCE [LARGE SCALE GENOMIC DNA]</scope>
    <source>
        <strain evidence="2 3">JCM 31229</strain>
    </source>
</reference>
<sequence length="409" mass="44119">MIIFANCRLIDGTSDAVREDCHVLVEGNRIREVSDTPIRAEGARVVDLGGRTLMPGLIDAHVHVYSTHLNSDKERGMPHTLMMAHAIHRVRAMLMRGFTTVRDVAGGDWGMKMAVELGLVEGPRMFVSGRALGQTGGHGDHRHRTDDSIPCACTSALDIMTRIADGPDQVRHAVREELRKGADHIKVMVSGGVGSPHDALEHTQYSMDEVRIAVEEAAARGTYVAAHSYTAKSTRRAVECGVRTIEHGNFVDAETARFMAEKGAFMVPTLICYSESADNADAYGLRAEVKRKLAEVNAAGLQMLEVCRDAGVTMGFGTDLMGEMIAAQTKEFELRANVLPAMDIIRSATSVNAEILGQTGQLGCIAPGALADMIVVDGDPVADISLLNESRGAIVAIIKDGRFCKDELQ</sequence>
<dbReference type="RefSeq" id="WP_222992113.1">
    <property type="nucleotide sequence ID" value="NZ_JAINVV010000011.1"/>
</dbReference>
<dbReference type="InterPro" id="IPR032466">
    <property type="entry name" value="Metal_Hydrolase"/>
</dbReference>
<protein>
    <submittedName>
        <fullName evidence="2">Amidohydrolase family protein</fullName>
    </submittedName>
</protein>
<evidence type="ECO:0000313" key="3">
    <source>
        <dbReference type="Proteomes" id="UP000706039"/>
    </source>
</evidence>
<name>A0ABS7PUH1_9SPHN</name>
<dbReference type="SUPFAM" id="SSF51338">
    <property type="entry name" value="Composite domain of metallo-dependent hydrolases"/>
    <property type="match status" value="2"/>
</dbReference>
<dbReference type="EMBL" id="JAINVV010000011">
    <property type="protein sequence ID" value="MBY8825005.1"/>
    <property type="molecule type" value="Genomic_DNA"/>
</dbReference>
<dbReference type="PANTHER" id="PTHR43135:SF3">
    <property type="entry name" value="ALPHA-D-RIBOSE 1-METHYLPHOSPHONATE 5-TRIPHOSPHATE DIPHOSPHATASE"/>
    <property type="match status" value="1"/>
</dbReference>